<dbReference type="EMBL" id="JALBWM010000313">
    <property type="protein sequence ID" value="MCO1337049.1"/>
    <property type="molecule type" value="Genomic_DNA"/>
</dbReference>
<proteinExistence type="predicted"/>
<comment type="caution">
    <text evidence="2">The sequence shown here is derived from an EMBL/GenBank/DDBJ whole genome shotgun (WGS) entry which is preliminary data.</text>
</comment>
<reference evidence="2" key="1">
    <citation type="journal article" date="2022" name="Arch. Microbiol.">
        <title>Microbulbifer okhotskensis sp. nov., isolated from a deep bottom sediment of the Okhotsk Sea.</title>
        <authorList>
            <person name="Romanenko L."/>
            <person name="Kurilenko V."/>
            <person name="Otstavnykh N."/>
            <person name="Velansky P."/>
            <person name="Isaeva M."/>
            <person name="Mikhailov V."/>
        </authorList>
    </citation>
    <scope>NUCLEOTIDE SEQUENCE</scope>
    <source>
        <strain evidence="2">OS29</strain>
    </source>
</reference>
<accession>A0A9X2J7X7</accession>
<sequence>MKKLFLFVSVSLLSMPVFATGIASSFEVEYVRVDQSGKGFIQFKSDLVYEPADCIGSGYENKFAFDANESGGRAIYSMALTAQTTGKKIHAVGTSSCDTYSQIENWEWGYIVE</sequence>
<evidence type="ECO:0000313" key="3">
    <source>
        <dbReference type="Proteomes" id="UP001139028"/>
    </source>
</evidence>
<organism evidence="2 3">
    <name type="scientific">Microbulbifer okhotskensis</name>
    <dbReference type="NCBI Taxonomy" id="2926617"/>
    <lineage>
        <taxon>Bacteria</taxon>
        <taxon>Pseudomonadati</taxon>
        <taxon>Pseudomonadota</taxon>
        <taxon>Gammaproteobacteria</taxon>
        <taxon>Cellvibrionales</taxon>
        <taxon>Microbulbiferaceae</taxon>
        <taxon>Microbulbifer</taxon>
    </lineage>
</organism>
<gene>
    <name evidence="2" type="ORF">MO867_22250</name>
</gene>
<name>A0A9X2J7X7_9GAMM</name>
<feature type="signal peptide" evidence="1">
    <location>
        <begin position="1"/>
        <end position="19"/>
    </location>
</feature>
<keyword evidence="1" id="KW-0732">Signal</keyword>
<evidence type="ECO:0000256" key="1">
    <source>
        <dbReference type="SAM" id="SignalP"/>
    </source>
</evidence>
<protein>
    <submittedName>
        <fullName evidence="2">Uncharacterized protein</fullName>
    </submittedName>
</protein>
<dbReference type="Proteomes" id="UP001139028">
    <property type="component" value="Unassembled WGS sequence"/>
</dbReference>
<feature type="chain" id="PRO_5040955539" evidence="1">
    <location>
        <begin position="20"/>
        <end position="113"/>
    </location>
</feature>
<keyword evidence="3" id="KW-1185">Reference proteome</keyword>
<dbReference type="AlphaFoldDB" id="A0A9X2J7X7"/>
<evidence type="ECO:0000313" key="2">
    <source>
        <dbReference type="EMBL" id="MCO1337049.1"/>
    </source>
</evidence>
<dbReference type="RefSeq" id="WP_252473245.1">
    <property type="nucleotide sequence ID" value="NZ_JALBWM010000313.1"/>
</dbReference>